<evidence type="ECO:0000256" key="1">
    <source>
        <dbReference type="SAM" id="Phobius"/>
    </source>
</evidence>
<dbReference type="KEGG" id="mpe:MYPE2715"/>
<proteinExistence type="predicted"/>
<evidence type="ECO:0000313" key="2">
    <source>
        <dbReference type="EMBL" id="BAC44063.1"/>
    </source>
</evidence>
<dbReference type="EMBL" id="BA000026">
    <property type="protein sequence ID" value="BAC44063.1"/>
    <property type="molecule type" value="Genomic_DNA"/>
</dbReference>
<protein>
    <submittedName>
        <fullName evidence="2">Uncharacterized protein</fullName>
    </submittedName>
</protein>
<dbReference type="HOGENOM" id="CLU_2955665_0_0_14"/>
<accession>Q8EWD3</accession>
<keyword evidence="1" id="KW-1133">Transmembrane helix</keyword>
<organism evidence="2 3">
    <name type="scientific">Malacoplasma penetrans (strain HF-2)</name>
    <name type="common">Mycoplasma penetrans</name>
    <dbReference type="NCBI Taxonomy" id="272633"/>
    <lineage>
        <taxon>Bacteria</taxon>
        <taxon>Bacillati</taxon>
        <taxon>Mycoplasmatota</taxon>
        <taxon>Mycoplasmoidales</taxon>
        <taxon>Mycoplasmoidaceae</taxon>
        <taxon>Malacoplasma</taxon>
    </lineage>
</organism>
<dbReference type="AlphaFoldDB" id="Q8EWD3"/>
<dbReference type="Proteomes" id="UP000002522">
    <property type="component" value="Chromosome"/>
</dbReference>
<dbReference type="STRING" id="272633.gene:10731374"/>
<sequence>MSKIRKIRKWYFFVPLIYVALSNVSLILAIFSLASIFITSTYNFTLVFLFAGLSVIWLY</sequence>
<keyword evidence="3" id="KW-1185">Reference proteome</keyword>
<keyword evidence="1" id="KW-0812">Transmembrane</keyword>
<keyword evidence="1" id="KW-0472">Membrane</keyword>
<evidence type="ECO:0000313" key="3">
    <source>
        <dbReference type="Proteomes" id="UP000002522"/>
    </source>
</evidence>
<dbReference type="RefSeq" id="WP_011077099.1">
    <property type="nucleotide sequence ID" value="NC_004432.1"/>
</dbReference>
<name>Q8EWD3_MALP2</name>
<feature type="transmembrane region" description="Helical" evidence="1">
    <location>
        <begin position="12"/>
        <end position="34"/>
    </location>
</feature>
<reference evidence="2 3" key="1">
    <citation type="journal article" date="2002" name="Nucleic Acids Res.">
        <title>The complete genomic sequence of Mycoplasma penetrans, an intracellular bacterial pathogen in humans.</title>
        <authorList>
            <person name="Sasaki Y."/>
            <person name="Ishikawa J."/>
            <person name="Yamashita A."/>
            <person name="Oshima K."/>
            <person name="Kenri T."/>
            <person name="Furuya K."/>
            <person name="Yoshino C."/>
            <person name="Horino A."/>
            <person name="Shiba T."/>
            <person name="Sasaki T."/>
            <person name="Hattori M."/>
        </authorList>
    </citation>
    <scope>NUCLEOTIDE SEQUENCE [LARGE SCALE GENOMIC DNA]</scope>
    <source>
        <strain evidence="2 3">HF-2</strain>
    </source>
</reference>
<gene>
    <name evidence="2" type="ordered locus">MYPE2715</name>
</gene>
<dbReference type="InParanoid" id="Q8EWD3"/>
<feature type="transmembrane region" description="Helical" evidence="1">
    <location>
        <begin position="40"/>
        <end position="58"/>
    </location>
</feature>